<dbReference type="Pfam" id="PF05742">
    <property type="entry name" value="TANGO2"/>
    <property type="match status" value="1"/>
</dbReference>
<accession>A0AAE9YPS1</accession>
<keyword evidence="2" id="KW-1185">Reference proteome</keyword>
<protein>
    <submittedName>
        <fullName evidence="1">NRDE family protein</fullName>
    </submittedName>
</protein>
<dbReference type="Proteomes" id="UP000032568">
    <property type="component" value="Chromosome"/>
</dbReference>
<dbReference type="InterPro" id="IPR008551">
    <property type="entry name" value="TANGO2"/>
</dbReference>
<dbReference type="EMBL" id="CP059735">
    <property type="protein sequence ID" value="WDD97983.1"/>
    <property type="molecule type" value="Genomic_DNA"/>
</dbReference>
<organism evidence="1 2">
    <name type="scientific">Thalassomonas actiniarum</name>
    <dbReference type="NCBI Taxonomy" id="485447"/>
    <lineage>
        <taxon>Bacteria</taxon>
        <taxon>Pseudomonadati</taxon>
        <taxon>Pseudomonadota</taxon>
        <taxon>Gammaproteobacteria</taxon>
        <taxon>Alteromonadales</taxon>
        <taxon>Colwelliaceae</taxon>
        <taxon>Thalassomonas</taxon>
    </lineage>
</organism>
<dbReference type="PANTHER" id="PTHR17985:SF8">
    <property type="entry name" value="TRANSPORT AND GOLGI ORGANIZATION PROTEIN 2 HOMOLOG"/>
    <property type="match status" value="1"/>
</dbReference>
<dbReference type="RefSeq" id="WP_044830353.1">
    <property type="nucleotide sequence ID" value="NZ_CP059735.1"/>
</dbReference>
<sequence>MCILFFALKQHPKYPVIICANRDEFHQRPTRQMFRWQQPDILAGQDLQAGGSWLGLTPQGHFSALTNYRQGLTGGKSKGDEQKSRGELVLTALSELDKNTSPADKFPVMDNPQSSDGNGFFSSLSSHAQDYQGFNLVYGPLDKLFCYDSINNKYHLLTPGFHSICNGALDDIWPKMALGQAALAKAIGEDRGQSRADLIKQLFQLMTNPQEAQSHELPDTGMPLAIEQMLSAIFIVSPEYGTRSTTIITLDNHGEILIDDCSYNPRGESSKQQSFNLSQVFSAP</sequence>
<gene>
    <name evidence="1" type="ORF">SG35_022285</name>
</gene>
<reference evidence="1 2" key="1">
    <citation type="journal article" date="2015" name="Genome Announc.">
        <title>Draft Genome Sequences of Marine Isolates of Thalassomonas viridans and Thalassomonas actiniarum.</title>
        <authorList>
            <person name="Olonade I."/>
            <person name="van Zyl L.J."/>
            <person name="Trindade M."/>
        </authorList>
    </citation>
    <scope>NUCLEOTIDE SEQUENCE [LARGE SCALE GENOMIC DNA]</scope>
    <source>
        <strain evidence="1 2">A5K-106</strain>
    </source>
</reference>
<proteinExistence type="predicted"/>
<reference evidence="1 2" key="2">
    <citation type="journal article" date="2022" name="Mar. Drugs">
        <title>Bioassay-Guided Fractionation Leads to the Detection of Cholic Acid Generated by the Rare Thalassomonas sp.</title>
        <authorList>
            <person name="Pheiffer F."/>
            <person name="Schneider Y.K."/>
            <person name="Hansen E.H."/>
            <person name="Andersen J.H."/>
            <person name="Isaksson J."/>
            <person name="Busche T."/>
            <person name="R C."/>
            <person name="Kalinowski J."/>
            <person name="Zyl L.V."/>
            <person name="Trindade M."/>
        </authorList>
    </citation>
    <scope>NUCLEOTIDE SEQUENCE [LARGE SCALE GENOMIC DNA]</scope>
    <source>
        <strain evidence="1 2">A5K-106</strain>
    </source>
</reference>
<dbReference type="AlphaFoldDB" id="A0AAE9YPS1"/>
<evidence type="ECO:0000313" key="1">
    <source>
        <dbReference type="EMBL" id="WDD97983.1"/>
    </source>
</evidence>
<evidence type="ECO:0000313" key="2">
    <source>
        <dbReference type="Proteomes" id="UP000032568"/>
    </source>
</evidence>
<dbReference type="KEGG" id="tact:SG35_022285"/>
<name>A0AAE9YPS1_9GAMM</name>
<dbReference type="PANTHER" id="PTHR17985">
    <property type="entry name" value="SER/THR-RICH PROTEIN T10 IN DGCR REGION"/>
    <property type="match status" value="1"/>
</dbReference>